<proteinExistence type="predicted"/>
<reference evidence="2 4" key="2">
    <citation type="submission" date="2019-08" db="EMBL/GenBank/DDBJ databases">
        <title>Whole genome analysis of cultivated E. coli strains isolated from CD patients and healthy donors.</title>
        <authorList>
            <person name="Siniagina M.N."/>
            <person name="Markelova M.I."/>
            <person name="Laikov A.V."/>
            <person name="Boulygina E.A."/>
            <person name="Khusnutdinova D.R."/>
            <person name="Kharchenko A."/>
            <person name="Grigoryeva T.V."/>
        </authorList>
    </citation>
    <scope>NUCLEOTIDE SEQUENCE [LARGE SCALE GENOMIC DNA]</scope>
    <source>
        <strain evidence="2 4">1_45_11</strain>
    </source>
</reference>
<sequence>MTLYEILKTQFKTNAAIGRRFPKKGRPRGSQGVGKWKTRGVPEDVAILCHLDPNIPYTHPSLARTGEVKGLYVPELRSDRDAI</sequence>
<evidence type="ECO:0000313" key="2">
    <source>
        <dbReference type="EMBL" id="TXQ33351.1"/>
    </source>
</evidence>
<dbReference type="EMBL" id="VRXD01000020">
    <property type="protein sequence ID" value="TXQ33351.1"/>
    <property type="molecule type" value="Genomic_DNA"/>
</dbReference>
<reference evidence="1 3" key="1">
    <citation type="submission" date="2018-06" db="EMBL/GenBank/DDBJ databases">
        <authorList>
            <consortium name="Pathogen Informatics"/>
            <person name="Doyle S."/>
        </authorList>
    </citation>
    <scope>NUCLEOTIDE SEQUENCE [LARGE SCALE GENOMIC DNA]</scope>
    <source>
        <strain evidence="1 3">NCTC7928</strain>
    </source>
</reference>
<name>A0A2P6IN22_ECOLX</name>
<dbReference type="Proteomes" id="UP000254877">
    <property type="component" value="Unassembled WGS sequence"/>
</dbReference>
<dbReference type="AlphaFoldDB" id="A0A2P6IN22"/>
<accession>A0A2P6IN22</accession>
<evidence type="ECO:0000313" key="4">
    <source>
        <dbReference type="Proteomes" id="UP000321295"/>
    </source>
</evidence>
<dbReference type="EMBL" id="UGAB01000002">
    <property type="protein sequence ID" value="STF44895.1"/>
    <property type="molecule type" value="Genomic_DNA"/>
</dbReference>
<gene>
    <name evidence="2" type="ORF">FV293_14790</name>
    <name evidence="1" type="ORF">NCTC7928_05645</name>
</gene>
<dbReference type="RefSeq" id="WP_001553024.1">
    <property type="nucleotide sequence ID" value="NZ_BFLY01000017.1"/>
</dbReference>
<organism evidence="1 3">
    <name type="scientific">Escherichia coli</name>
    <dbReference type="NCBI Taxonomy" id="562"/>
    <lineage>
        <taxon>Bacteria</taxon>
        <taxon>Pseudomonadati</taxon>
        <taxon>Pseudomonadota</taxon>
        <taxon>Gammaproteobacteria</taxon>
        <taxon>Enterobacterales</taxon>
        <taxon>Enterobacteriaceae</taxon>
        <taxon>Escherichia</taxon>
    </lineage>
</organism>
<protein>
    <submittedName>
        <fullName evidence="1">Uncharacterized protein</fullName>
    </submittedName>
</protein>
<evidence type="ECO:0000313" key="1">
    <source>
        <dbReference type="EMBL" id="STF44895.1"/>
    </source>
</evidence>
<evidence type="ECO:0000313" key="3">
    <source>
        <dbReference type="Proteomes" id="UP000254877"/>
    </source>
</evidence>
<dbReference type="Proteomes" id="UP000321295">
    <property type="component" value="Unassembled WGS sequence"/>
</dbReference>